<dbReference type="PANTHER" id="PTHR10424:SF73">
    <property type="entry name" value="ENDOGENOUS RETROVIRUS GROUP FC1 ENV POLYPROTEIN-RELATED"/>
    <property type="match status" value="1"/>
</dbReference>
<name>A0A7K6P5T8_9CORV</name>
<organism evidence="3 4">
    <name type="scientific">Ifrita kowaldi</name>
    <name type="common">blue-capped ifrita</name>
    <dbReference type="NCBI Taxonomy" id="461245"/>
    <lineage>
        <taxon>Eukaryota</taxon>
        <taxon>Metazoa</taxon>
        <taxon>Chordata</taxon>
        <taxon>Craniata</taxon>
        <taxon>Vertebrata</taxon>
        <taxon>Euteleostomi</taxon>
        <taxon>Archelosauria</taxon>
        <taxon>Archosauria</taxon>
        <taxon>Dinosauria</taxon>
        <taxon>Saurischia</taxon>
        <taxon>Theropoda</taxon>
        <taxon>Coelurosauria</taxon>
        <taxon>Aves</taxon>
        <taxon>Neognathae</taxon>
        <taxon>Neoaves</taxon>
        <taxon>Telluraves</taxon>
        <taxon>Australaves</taxon>
        <taxon>Passeriformes</taxon>
        <taxon>Corvoidea</taxon>
        <taxon>Cinclosomatidae</taxon>
        <taxon>Ifrita</taxon>
    </lineage>
</organism>
<evidence type="ECO:0000313" key="4">
    <source>
        <dbReference type="Proteomes" id="UP000542689"/>
    </source>
</evidence>
<sequence length="121" mass="14082">TAQMGGVCTLVNTSCCTYVDQSGQVATDIHTIWQHARVLHEVTKDDTAWTTHLWESLTSWLPNFKWLKQLFMGILHLGTIILCVFSQCFLWCCKRTTASYDDWKSYQLRHKIEKGTYFRGM</sequence>
<keyword evidence="2" id="KW-1133">Transmembrane helix</keyword>
<evidence type="ECO:0000256" key="2">
    <source>
        <dbReference type="SAM" id="Phobius"/>
    </source>
</evidence>
<dbReference type="AlphaFoldDB" id="A0A7K6P5T8"/>
<dbReference type="Gene3D" id="1.10.287.210">
    <property type="match status" value="1"/>
</dbReference>
<keyword evidence="2" id="KW-0472">Membrane</keyword>
<feature type="non-terminal residue" evidence="3">
    <location>
        <position position="1"/>
    </location>
</feature>
<feature type="non-terminal residue" evidence="3">
    <location>
        <position position="121"/>
    </location>
</feature>
<accession>A0A7K6P5T8</accession>
<proteinExistence type="predicted"/>
<dbReference type="EMBL" id="VZRS01001509">
    <property type="protein sequence ID" value="NWW56696.1"/>
    <property type="molecule type" value="Genomic_DNA"/>
</dbReference>
<reference evidence="3 4" key="1">
    <citation type="submission" date="2019-09" db="EMBL/GenBank/DDBJ databases">
        <title>Bird 10,000 Genomes (B10K) Project - Family phase.</title>
        <authorList>
            <person name="Zhang G."/>
        </authorList>
    </citation>
    <scope>NUCLEOTIDE SEQUENCE [LARGE SCALE GENOMIC DNA]</scope>
    <source>
        <strain evidence="3">B10K-DU-029-41</strain>
        <tissue evidence="3">Liver</tissue>
    </source>
</reference>
<comment type="caution">
    <text evidence="3">The sequence shown here is derived from an EMBL/GenBank/DDBJ whole genome shotgun (WGS) entry which is preliminary data.</text>
</comment>
<keyword evidence="2" id="KW-0812">Transmembrane</keyword>
<feature type="transmembrane region" description="Helical" evidence="2">
    <location>
        <begin position="70"/>
        <end position="93"/>
    </location>
</feature>
<dbReference type="Proteomes" id="UP000542689">
    <property type="component" value="Unassembled WGS sequence"/>
</dbReference>
<protein>
    <submittedName>
        <fullName evidence="3">ERVV2 protein</fullName>
    </submittedName>
</protein>
<keyword evidence="1" id="KW-1015">Disulfide bond</keyword>
<evidence type="ECO:0000313" key="3">
    <source>
        <dbReference type="EMBL" id="NWW56696.1"/>
    </source>
</evidence>
<keyword evidence="4" id="KW-1185">Reference proteome</keyword>
<dbReference type="PANTHER" id="PTHR10424">
    <property type="entry name" value="VIRAL ENVELOPE PROTEIN"/>
    <property type="match status" value="1"/>
</dbReference>
<gene>
    <name evidence="3" type="primary">Ervv2_0</name>
    <name evidence="3" type="ORF">IFRKOW_R15084</name>
</gene>
<evidence type="ECO:0000256" key="1">
    <source>
        <dbReference type="ARBA" id="ARBA00023157"/>
    </source>
</evidence>
<dbReference type="InterPro" id="IPR018154">
    <property type="entry name" value="TLV/ENV_coat_polyprotein"/>
</dbReference>
<dbReference type="SUPFAM" id="SSF58069">
    <property type="entry name" value="Virus ectodomain"/>
    <property type="match status" value="1"/>
</dbReference>